<dbReference type="EMBL" id="KN833686">
    <property type="protein sequence ID" value="KIK30478.1"/>
    <property type="molecule type" value="Genomic_DNA"/>
</dbReference>
<reference evidence="1 2" key="1">
    <citation type="submission" date="2014-04" db="EMBL/GenBank/DDBJ databases">
        <authorList>
            <consortium name="DOE Joint Genome Institute"/>
            <person name="Kuo A."/>
            <person name="Kohler A."/>
            <person name="Costa M.D."/>
            <person name="Nagy L.G."/>
            <person name="Floudas D."/>
            <person name="Copeland A."/>
            <person name="Barry K.W."/>
            <person name="Cichocki N."/>
            <person name="Veneault-Fourrey C."/>
            <person name="LaButti K."/>
            <person name="Lindquist E.A."/>
            <person name="Lipzen A."/>
            <person name="Lundell T."/>
            <person name="Morin E."/>
            <person name="Murat C."/>
            <person name="Sun H."/>
            <person name="Tunlid A."/>
            <person name="Henrissat B."/>
            <person name="Grigoriev I.V."/>
            <person name="Hibbett D.S."/>
            <person name="Martin F."/>
            <person name="Nordberg H.P."/>
            <person name="Cantor M.N."/>
            <person name="Hua S.X."/>
        </authorList>
    </citation>
    <scope>NUCLEOTIDE SEQUENCE [LARGE SCALE GENOMIC DNA]</scope>
    <source>
        <strain evidence="1 2">441</strain>
    </source>
</reference>
<evidence type="ECO:0000313" key="2">
    <source>
        <dbReference type="Proteomes" id="UP000054018"/>
    </source>
</evidence>
<evidence type="ECO:0000313" key="1">
    <source>
        <dbReference type="EMBL" id="KIK30478.1"/>
    </source>
</evidence>
<dbReference type="AlphaFoldDB" id="A0A0D0AEF1"/>
<dbReference type="OrthoDB" id="10008801at2759"/>
<accession>A0A0D0AEF1</accession>
<gene>
    <name evidence="1" type="ORF">PISMIDRAFT_670503</name>
</gene>
<reference evidence="2" key="2">
    <citation type="submission" date="2015-01" db="EMBL/GenBank/DDBJ databases">
        <title>Evolutionary Origins and Diversification of the Mycorrhizal Mutualists.</title>
        <authorList>
            <consortium name="DOE Joint Genome Institute"/>
            <consortium name="Mycorrhizal Genomics Consortium"/>
            <person name="Kohler A."/>
            <person name="Kuo A."/>
            <person name="Nagy L.G."/>
            <person name="Floudas D."/>
            <person name="Copeland A."/>
            <person name="Barry K.W."/>
            <person name="Cichocki N."/>
            <person name="Veneault-Fourrey C."/>
            <person name="LaButti K."/>
            <person name="Lindquist E.A."/>
            <person name="Lipzen A."/>
            <person name="Lundell T."/>
            <person name="Morin E."/>
            <person name="Murat C."/>
            <person name="Riley R."/>
            <person name="Ohm R."/>
            <person name="Sun H."/>
            <person name="Tunlid A."/>
            <person name="Henrissat B."/>
            <person name="Grigoriev I.V."/>
            <person name="Hibbett D.S."/>
            <person name="Martin F."/>
        </authorList>
    </citation>
    <scope>NUCLEOTIDE SEQUENCE [LARGE SCALE GENOMIC DNA]</scope>
    <source>
        <strain evidence="2">441</strain>
    </source>
</reference>
<organism evidence="1 2">
    <name type="scientific">Pisolithus microcarpus 441</name>
    <dbReference type="NCBI Taxonomy" id="765257"/>
    <lineage>
        <taxon>Eukaryota</taxon>
        <taxon>Fungi</taxon>
        <taxon>Dikarya</taxon>
        <taxon>Basidiomycota</taxon>
        <taxon>Agaricomycotina</taxon>
        <taxon>Agaricomycetes</taxon>
        <taxon>Agaricomycetidae</taxon>
        <taxon>Boletales</taxon>
        <taxon>Sclerodermatineae</taxon>
        <taxon>Pisolithaceae</taxon>
        <taxon>Pisolithus</taxon>
    </lineage>
</organism>
<keyword evidence="2" id="KW-1185">Reference proteome</keyword>
<name>A0A0D0AEF1_9AGAM</name>
<proteinExistence type="predicted"/>
<sequence length="133" mass="14812">MNFLRYGCRPVLNSRPLPLTCGRRTLSSTSSIRQNDQHDLYHRFGHTSIFRRIADKPKALTALRDFAALLEDKGIDPTTGPPSVTQTLRLAASSDFRLAAQRVVTELQSAGVDLKSQDVMQELMALSKKPENS</sequence>
<dbReference type="HOGENOM" id="CLU_146846_0_0_1"/>
<dbReference type="Proteomes" id="UP000054018">
    <property type="component" value="Unassembled WGS sequence"/>
</dbReference>
<protein>
    <submittedName>
        <fullName evidence="1">Uncharacterized protein</fullName>
    </submittedName>
</protein>